<comment type="caution">
    <text evidence="2">The sequence shown here is derived from an EMBL/GenBank/DDBJ whole genome shotgun (WGS) entry which is preliminary data.</text>
</comment>
<dbReference type="PROSITE" id="PS51746">
    <property type="entry name" value="PPM_2"/>
    <property type="match status" value="1"/>
</dbReference>
<organism evidence="2 3">
    <name type="scientific">Oceanobacillus luteolus</name>
    <dbReference type="NCBI Taxonomy" id="1274358"/>
    <lineage>
        <taxon>Bacteria</taxon>
        <taxon>Bacillati</taxon>
        <taxon>Bacillota</taxon>
        <taxon>Bacilli</taxon>
        <taxon>Bacillales</taxon>
        <taxon>Bacillaceae</taxon>
        <taxon>Oceanobacillus</taxon>
    </lineage>
</organism>
<dbReference type="InterPro" id="IPR036457">
    <property type="entry name" value="PPM-type-like_dom_sf"/>
</dbReference>
<dbReference type="SMART" id="SM00332">
    <property type="entry name" value="PP2Cc"/>
    <property type="match status" value="1"/>
</dbReference>
<dbReference type="SMART" id="SM00331">
    <property type="entry name" value="PP2C_SIG"/>
    <property type="match status" value="1"/>
</dbReference>
<keyword evidence="3" id="KW-1185">Reference proteome</keyword>
<dbReference type="EC" id="3.1.3.16" evidence="2"/>
<dbReference type="Pfam" id="PF13672">
    <property type="entry name" value="PP2C_2"/>
    <property type="match status" value="1"/>
</dbReference>
<protein>
    <submittedName>
        <fullName evidence="2">PP2C family protein-serine/threonine phosphatase</fullName>
        <ecNumber evidence="2">3.1.3.16</ecNumber>
    </submittedName>
</protein>
<evidence type="ECO:0000313" key="3">
    <source>
        <dbReference type="Proteomes" id="UP001597221"/>
    </source>
</evidence>
<dbReference type="RefSeq" id="WP_251512015.1">
    <property type="nucleotide sequence ID" value="NZ_JAMBON010000003.1"/>
</dbReference>
<feature type="domain" description="PPM-type phosphatase" evidence="1">
    <location>
        <begin position="11"/>
        <end position="280"/>
    </location>
</feature>
<dbReference type="EMBL" id="JBHUDE010000033">
    <property type="protein sequence ID" value="MFD1607255.1"/>
    <property type="molecule type" value="Genomic_DNA"/>
</dbReference>
<keyword evidence="2" id="KW-0378">Hydrolase</keyword>
<evidence type="ECO:0000313" key="2">
    <source>
        <dbReference type="EMBL" id="MFD1607255.1"/>
    </source>
</evidence>
<dbReference type="InterPro" id="IPR001932">
    <property type="entry name" value="PPM-type_phosphatase-like_dom"/>
</dbReference>
<dbReference type="Proteomes" id="UP001597221">
    <property type="component" value="Unassembled WGS sequence"/>
</dbReference>
<dbReference type="Gene3D" id="3.60.40.10">
    <property type="entry name" value="PPM-type phosphatase domain"/>
    <property type="match status" value="1"/>
</dbReference>
<dbReference type="SUPFAM" id="SSF81606">
    <property type="entry name" value="PP2C-like"/>
    <property type="match status" value="1"/>
</dbReference>
<sequence>MNNTLESKGLFAGKVSVKPDSKKVNEDYLTYSSALIQPDEEVHIAIIADGMGGYSAGDAASYYAVNFILKWWKSTVWTHQSAESFMNECETSIIDAFHEINHDLIEFGRLENKKIGTTLSVILYAENRYYICHIGDTRIYRFRERVLEKENPSDDTIDLNQEKSLIQLTEDHSWANEQLKYGHMEVEEARAHEKANYLTQCLGVEGEIQPFTASGSFTYADYFLLSTDGFHDLFSADLLREEWCKHVEEGTSMQGVCDHFYGMIKASQFQDDASLIAVNIGKRADDQ</sequence>
<gene>
    <name evidence="2" type="ORF">ACFSBH_06295</name>
</gene>
<evidence type="ECO:0000259" key="1">
    <source>
        <dbReference type="PROSITE" id="PS51746"/>
    </source>
</evidence>
<dbReference type="CDD" id="cd00143">
    <property type="entry name" value="PP2Cc"/>
    <property type="match status" value="1"/>
</dbReference>
<dbReference type="GO" id="GO:0004722">
    <property type="term" value="F:protein serine/threonine phosphatase activity"/>
    <property type="evidence" value="ECO:0007669"/>
    <property type="project" value="UniProtKB-EC"/>
</dbReference>
<reference evidence="3" key="1">
    <citation type="journal article" date="2019" name="Int. J. Syst. Evol. Microbiol.">
        <title>The Global Catalogue of Microorganisms (GCM) 10K type strain sequencing project: providing services to taxonomists for standard genome sequencing and annotation.</title>
        <authorList>
            <consortium name="The Broad Institute Genomics Platform"/>
            <consortium name="The Broad Institute Genome Sequencing Center for Infectious Disease"/>
            <person name="Wu L."/>
            <person name="Ma J."/>
        </authorList>
    </citation>
    <scope>NUCLEOTIDE SEQUENCE [LARGE SCALE GENOMIC DNA]</scope>
    <source>
        <strain evidence="3">CGMCC 1.12376</strain>
    </source>
</reference>
<name>A0ABW4HPJ3_9BACI</name>
<accession>A0ABW4HPJ3</accession>
<proteinExistence type="predicted"/>